<feature type="transmembrane region" description="Helical" evidence="1">
    <location>
        <begin position="20"/>
        <end position="39"/>
    </location>
</feature>
<accession>A0A1Q3EL76</accession>
<reference evidence="2 3" key="2">
    <citation type="submission" date="2017-02" db="EMBL/GenBank/DDBJ databases">
        <title>A genome survey and senescence transcriptome analysis in Lentinula edodes.</title>
        <authorList>
            <person name="Sakamoto Y."/>
            <person name="Nakade K."/>
            <person name="Sato S."/>
            <person name="Yoshida Y."/>
            <person name="Miyazaki K."/>
            <person name="Natsume S."/>
            <person name="Konno N."/>
        </authorList>
    </citation>
    <scope>NUCLEOTIDE SEQUENCE [LARGE SCALE GENOMIC DNA]</scope>
    <source>
        <strain evidence="2 3">NBRC 111202</strain>
    </source>
</reference>
<evidence type="ECO:0000256" key="1">
    <source>
        <dbReference type="SAM" id="Phobius"/>
    </source>
</evidence>
<name>A0A1Q3EL76_LENED</name>
<keyword evidence="1" id="KW-1133">Transmembrane helix</keyword>
<dbReference type="AlphaFoldDB" id="A0A1Q3EL76"/>
<gene>
    <name evidence="2" type="ORF">LENED_009982</name>
</gene>
<keyword evidence="1" id="KW-0812">Transmembrane</keyword>
<evidence type="ECO:0000313" key="3">
    <source>
        <dbReference type="Proteomes" id="UP000188533"/>
    </source>
</evidence>
<proteinExistence type="predicted"/>
<evidence type="ECO:0000313" key="2">
    <source>
        <dbReference type="EMBL" id="GAW07952.1"/>
    </source>
</evidence>
<protein>
    <submittedName>
        <fullName evidence="2">Uncharacterized protein</fullName>
    </submittedName>
</protein>
<dbReference type="EMBL" id="BDGU01000537">
    <property type="protein sequence ID" value="GAW07952.1"/>
    <property type="molecule type" value="Genomic_DNA"/>
</dbReference>
<comment type="caution">
    <text evidence="2">The sequence shown here is derived from an EMBL/GenBank/DDBJ whole genome shotgun (WGS) entry which is preliminary data.</text>
</comment>
<keyword evidence="3" id="KW-1185">Reference proteome</keyword>
<keyword evidence="1" id="KW-0472">Membrane</keyword>
<sequence length="86" mass="9527">MNRIWRRWLWRWIGETIDGVWQIDFGSAIFICVILVLLLDSRTTATAYNITAGASSTTTATSANMTTSTAPTSTKSPLLCRFGLLL</sequence>
<organism evidence="2 3">
    <name type="scientific">Lentinula edodes</name>
    <name type="common">Shiitake mushroom</name>
    <name type="synonym">Lentinus edodes</name>
    <dbReference type="NCBI Taxonomy" id="5353"/>
    <lineage>
        <taxon>Eukaryota</taxon>
        <taxon>Fungi</taxon>
        <taxon>Dikarya</taxon>
        <taxon>Basidiomycota</taxon>
        <taxon>Agaricomycotina</taxon>
        <taxon>Agaricomycetes</taxon>
        <taxon>Agaricomycetidae</taxon>
        <taxon>Agaricales</taxon>
        <taxon>Marasmiineae</taxon>
        <taxon>Omphalotaceae</taxon>
        <taxon>Lentinula</taxon>
    </lineage>
</organism>
<dbReference type="Proteomes" id="UP000188533">
    <property type="component" value="Unassembled WGS sequence"/>
</dbReference>
<reference evidence="2 3" key="1">
    <citation type="submission" date="2016-08" db="EMBL/GenBank/DDBJ databases">
        <authorList>
            <consortium name="Lentinula edodes genome sequencing consortium"/>
            <person name="Sakamoto Y."/>
            <person name="Nakade K."/>
            <person name="Sato S."/>
            <person name="Yoshida Y."/>
            <person name="Miyazaki K."/>
            <person name="Natsume S."/>
            <person name="Konno N."/>
        </authorList>
    </citation>
    <scope>NUCLEOTIDE SEQUENCE [LARGE SCALE GENOMIC DNA]</scope>
    <source>
        <strain evidence="2 3">NBRC 111202</strain>
    </source>
</reference>